<evidence type="ECO:0000256" key="1">
    <source>
        <dbReference type="SAM" id="MobiDB-lite"/>
    </source>
</evidence>
<name>A0A8S3R2T2_MYTED</name>
<keyword evidence="4" id="KW-1185">Reference proteome</keyword>
<dbReference type="EMBL" id="CAJPWZ010000850">
    <property type="protein sequence ID" value="CAG2201490.1"/>
    <property type="molecule type" value="Genomic_DNA"/>
</dbReference>
<dbReference type="OrthoDB" id="6149238at2759"/>
<feature type="region of interest" description="Disordered" evidence="1">
    <location>
        <begin position="379"/>
        <end position="408"/>
    </location>
</feature>
<comment type="caution">
    <text evidence="3">The sequence shown here is derived from an EMBL/GenBank/DDBJ whole genome shotgun (WGS) entry which is preliminary data.</text>
</comment>
<feature type="domain" description="Ig-like" evidence="2">
    <location>
        <begin position="107"/>
        <end position="189"/>
    </location>
</feature>
<dbReference type="InterPro" id="IPR007110">
    <property type="entry name" value="Ig-like_dom"/>
</dbReference>
<dbReference type="PROSITE" id="PS50835">
    <property type="entry name" value="IG_LIKE"/>
    <property type="match status" value="1"/>
</dbReference>
<protein>
    <recommendedName>
        <fullName evidence="2">Ig-like domain-containing protein</fullName>
    </recommendedName>
</protein>
<organism evidence="3 4">
    <name type="scientific">Mytilus edulis</name>
    <name type="common">Blue mussel</name>
    <dbReference type="NCBI Taxonomy" id="6550"/>
    <lineage>
        <taxon>Eukaryota</taxon>
        <taxon>Metazoa</taxon>
        <taxon>Spiralia</taxon>
        <taxon>Lophotrochozoa</taxon>
        <taxon>Mollusca</taxon>
        <taxon>Bivalvia</taxon>
        <taxon>Autobranchia</taxon>
        <taxon>Pteriomorphia</taxon>
        <taxon>Mytilida</taxon>
        <taxon>Mytiloidea</taxon>
        <taxon>Mytilidae</taxon>
        <taxon>Mytilinae</taxon>
        <taxon>Mytilus</taxon>
    </lineage>
</organism>
<reference evidence="3" key="1">
    <citation type="submission" date="2021-03" db="EMBL/GenBank/DDBJ databases">
        <authorList>
            <person name="Bekaert M."/>
        </authorList>
    </citation>
    <scope>NUCLEOTIDE SEQUENCE</scope>
</reference>
<dbReference type="Proteomes" id="UP000683360">
    <property type="component" value="Unassembled WGS sequence"/>
</dbReference>
<accession>A0A8S3R2T2</accession>
<evidence type="ECO:0000313" key="3">
    <source>
        <dbReference type="EMBL" id="CAG2201490.1"/>
    </source>
</evidence>
<proteinExistence type="predicted"/>
<gene>
    <name evidence="3" type="ORF">MEDL_16110</name>
</gene>
<evidence type="ECO:0000313" key="4">
    <source>
        <dbReference type="Proteomes" id="UP000683360"/>
    </source>
</evidence>
<sequence>MYAIYFGYTVSGKVEYKHYSTGEEITLQCRCVAVYWNGPAVKSTEGSVSEIVITDMYGNYKVWNLSIYTMEKKISPILPKHLSKRLNLEGANFDLHITNLSSSDEDPPVVNVHVCMQKLSEDSMLREIKCIPNGVPNTYNFFPWEHRSQFNEHIRYLDATGDGILQLTGVNVSDTYQDTGFYICNVSNGISDKYGNVFQQGRTYVKFAGPPVFASYNELFKDRNKESEIKIRVNLYSSYQITCHDITEVGGTSLTREVDVKLRSVRIKEMFHGAIVTLNGTEIIFVLNGLNADRFHLYNITVCNIYGQSSVVISSKSIGYTKYKYKQKLITAISMQTAERTVNENPHYTEIIDGDSILTPPPGNETQIISEIIAENSNTAALSDDRSSSSSNTDINVSEDSNDGYEKPYTTLVSIKGNEVEHVYRKTKQSWTYGNSNALQNATLGHSVKYTEQVFSLDKTNAINANEGQESANMKCAENYTKKTDDDSQRSNVHKQKKTKEYINLLLKQ</sequence>
<evidence type="ECO:0000259" key="2">
    <source>
        <dbReference type="PROSITE" id="PS50835"/>
    </source>
</evidence>
<dbReference type="AlphaFoldDB" id="A0A8S3R2T2"/>